<protein>
    <submittedName>
        <fullName evidence="1">Uncharacterized protein</fullName>
    </submittedName>
</protein>
<proteinExistence type="predicted"/>
<accession>G9XPN2</accession>
<organism evidence="1 2">
    <name type="scientific">Desulfitobacterium hafniense DP7</name>
    <dbReference type="NCBI Taxonomy" id="537010"/>
    <lineage>
        <taxon>Bacteria</taxon>
        <taxon>Bacillati</taxon>
        <taxon>Bacillota</taxon>
        <taxon>Clostridia</taxon>
        <taxon>Eubacteriales</taxon>
        <taxon>Desulfitobacteriaceae</taxon>
        <taxon>Desulfitobacterium</taxon>
    </lineage>
</organism>
<dbReference type="AlphaFoldDB" id="G9XPN2"/>
<gene>
    <name evidence="1" type="ORF">HMPREF0322_02928</name>
</gene>
<evidence type="ECO:0000313" key="2">
    <source>
        <dbReference type="Proteomes" id="UP000004416"/>
    </source>
</evidence>
<dbReference type="Proteomes" id="UP000004416">
    <property type="component" value="Unassembled WGS sequence"/>
</dbReference>
<comment type="caution">
    <text evidence="1">The sequence shown here is derived from an EMBL/GenBank/DDBJ whole genome shotgun (WGS) entry which is preliminary data.</text>
</comment>
<dbReference type="EMBL" id="AFZX01000075">
    <property type="protein sequence ID" value="EHL06360.1"/>
    <property type="molecule type" value="Genomic_DNA"/>
</dbReference>
<name>G9XPN2_DESHA</name>
<sequence length="40" mass="4673">MIFSSNIALPLKFVLSMRNNREKRHENDNISYDESCGSKQ</sequence>
<reference evidence="1 2" key="1">
    <citation type="submission" date="2011-08" db="EMBL/GenBank/DDBJ databases">
        <authorList>
            <person name="Weinstock G."/>
            <person name="Sodergren E."/>
            <person name="Clifton S."/>
            <person name="Fulton L."/>
            <person name="Fulton B."/>
            <person name="Courtney L."/>
            <person name="Fronick C."/>
            <person name="Harrison M."/>
            <person name="Strong C."/>
            <person name="Farmer C."/>
            <person name="Delahaunty K."/>
            <person name="Markovic C."/>
            <person name="Hall O."/>
            <person name="Minx P."/>
            <person name="Tomlinson C."/>
            <person name="Mitreva M."/>
            <person name="Hou S."/>
            <person name="Chen J."/>
            <person name="Wollam A."/>
            <person name="Pepin K.H."/>
            <person name="Johnson M."/>
            <person name="Bhonagiri V."/>
            <person name="Zhang X."/>
            <person name="Suruliraj S."/>
            <person name="Warren W."/>
            <person name="Chinwalla A."/>
            <person name="Mardis E.R."/>
            <person name="Wilson R.K."/>
        </authorList>
    </citation>
    <scope>NUCLEOTIDE SEQUENCE [LARGE SCALE GENOMIC DNA]</scope>
    <source>
        <strain evidence="1 2">DP7</strain>
    </source>
</reference>
<dbReference type="PATRIC" id="fig|537010.4.peg.2744"/>
<dbReference type="HOGENOM" id="CLU_3288471_0_0_9"/>
<evidence type="ECO:0000313" key="1">
    <source>
        <dbReference type="EMBL" id="EHL06360.1"/>
    </source>
</evidence>